<evidence type="ECO:0000313" key="3">
    <source>
        <dbReference type="Proteomes" id="UP001652700"/>
    </source>
</evidence>
<proteinExistence type="predicted"/>
<evidence type="ECO:0000313" key="2">
    <source>
        <dbReference type="EnsemblMetazoa" id="XP_050505404.1"/>
    </source>
</evidence>
<dbReference type="RefSeq" id="XP_050505404.1">
    <property type="nucleotide sequence ID" value="XM_050649447.1"/>
</dbReference>
<dbReference type="GeneID" id="126883780"/>
<feature type="compositionally biased region" description="Acidic residues" evidence="1">
    <location>
        <begin position="33"/>
        <end position="44"/>
    </location>
</feature>
<evidence type="ECO:0000256" key="1">
    <source>
        <dbReference type="SAM" id="MobiDB-lite"/>
    </source>
</evidence>
<keyword evidence="3" id="KW-1185">Reference proteome</keyword>
<dbReference type="Proteomes" id="UP001652700">
    <property type="component" value="Unplaced"/>
</dbReference>
<feature type="region of interest" description="Disordered" evidence="1">
    <location>
        <begin position="20"/>
        <end position="60"/>
    </location>
</feature>
<reference evidence="2" key="1">
    <citation type="submission" date="2025-05" db="UniProtKB">
        <authorList>
            <consortium name="EnsemblMetazoa"/>
        </authorList>
    </citation>
    <scope>IDENTIFICATION</scope>
</reference>
<accession>A0ABM5K5E8</accession>
<sequence>MFSNKSRNILCKNAVPRLFPSIEDSPNQHSNVDQDDENSFDPVNEEQREELATLPLGGEDSEVVLQKNQQTQTLESVSTYSPKQQAKKDYKAIAKQEFSIKKNCKNYKILENPIIVKTLHWKIINH</sequence>
<protein>
    <submittedName>
        <fullName evidence="2">Uncharacterized protein</fullName>
    </submittedName>
</protein>
<name>A0ABM5K5E8_DIAVI</name>
<organism evidence="2 3">
    <name type="scientific">Diabrotica virgifera virgifera</name>
    <name type="common">western corn rootworm</name>
    <dbReference type="NCBI Taxonomy" id="50390"/>
    <lineage>
        <taxon>Eukaryota</taxon>
        <taxon>Metazoa</taxon>
        <taxon>Ecdysozoa</taxon>
        <taxon>Arthropoda</taxon>
        <taxon>Hexapoda</taxon>
        <taxon>Insecta</taxon>
        <taxon>Pterygota</taxon>
        <taxon>Neoptera</taxon>
        <taxon>Endopterygota</taxon>
        <taxon>Coleoptera</taxon>
        <taxon>Polyphaga</taxon>
        <taxon>Cucujiformia</taxon>
        <taxon>Chrysomeloidea</taxon>
        <taxon>Chrysomelidae</taxon>
        <taxon>Galerucinae</taxon>
        <taxon>Diabroticina</taxon>
        <taxon>Diabroticites</taxon>
        <taxon>Diabrotica</taxon>
    </lineage>
</organism>
<dbReference type="EnsemblMetazoa" id="XM_050649447.1">
    <property type="protein sequence ID" value="XP_050505404.1"/>
    <property type="gene ID" value="LOC126883780"/>
</dbReference>